<dbReference type="InterPro" id="IPR050390">
    <property type="entry name" value="C5-Methyltransferase"/>
</dbReference>
<dbReference type="PROSITE" id="PS51679">
    <property type="entry name" value="SAM_MT_C5"/>
    <property type="match status" value="1"/>
</dbReference>
<dbReference type="PANTHER" id="PTHR10629:SF52">
    <property type="entry name" value="DNA (CYTOSINE-5)-METHYLTRANSFERASE 1"/>
    <property type="match status" value="1"/>
</dbReference>
<dbReference type="EMBL" id="SWOY01000002">
    <property type="protein sequence ID" value="NFG16867.1"/>
    <property type="molecule type" value="Genomic_DNA"/>
</dbReference>
<evidence type="ECO:0000256" key="2">
    <source>
        <dbReference type="RuleBase" id="RU000416"/>
    </source>
</evidence>
<evidence type="ECO:0000313" key="4">
    <source>
        <dbReference type="EMBL" id="NFG16867.1"/>
    </source>
</evidence>
<dbReference type="InterPro" id="IPR029063">
    <property type="entry name" value="SAM-dependent_MTases_sf"/>
</dbReference>
<evidence type="ECO:0000313" key="5">
    <source>
        <dbReference type="Proteomes" id="UP000478995"/>
    </source>
</evidence>
<accession>A0A6B4G2P4</accession>
<dbReference type="GO" id="GO:0044027">
    <property type="term" value="P:negative regulation of gene expression via chromosomal CpG island methylation"/>
    <property type="evidence" value="ECO:0007669"/>
    <property type="project" value="TreeGrafter"/>
</dbReference>
<dbReference type="AlphaFoldDB" id="A0A6B4G2P4"/>
<feature type="active site" evidence="1">
    <location>
        <position position="112"/>
    </location>
</feature>
<keyword evidence="1 3" id="KW-0489">Methyltransferase</keyword>
<evidence type="ECO:0000256" key="3">
    <source>
        <dbReference type="RuleBase" id="RU000417"/>
    </source>
</evidence>
<sequence length="451" mass="52043">MNNKEVYTYIDLFSGPGGLCTGFKNAGFKPLIAVEISDWTVKTYARNHNAEILELNTAIQNIGRLENILSSDDRTVLIHGDIREVSNELIMEILNKKFNMNTVDVVAGGPPCESFSMAGNRCEEDERNDLFHNLLRIGHNLDAKFIFFENVPGLLTKKKDGKVGKQFEYIIEEFEKLNKETGTRFTLKSKDKKEIKLLAADFGVPQNRERVFLIANNSKFKENTFEYPKATHGLGRKYPHITVKEALYNLPVLNSGEGEDLLVNESTFQKDFKEGDISESHYNFMKFMKGMDSYLPNHISYNSNVITMHKALNHRKKMIKRFENIQQGEGMKKAAERLINGGREDLVKEYFPNKLYAARNRRLEENKPSFTVTSHCLDEMIHPYQHRQLTPREVARLQSFPDWYLMEGPYVKFHSDPEQDKYEQIGDAIPVLLVKALAQELYKAIERLELK</sequence>
<comment type="caution">
    <text evidence="4">The sequence shown here is derived from an EMBL/GenBank/DDBJ whole genome shotgun (WGS) entry which is preliminary data.</text>
</comment>
<dbReference type="InterPro" id="IPR001525">
    <property type="entry name" value="C5_MeTfrase"/>
</dbReference>
<dbReference type="EC" id="2.1.1.37" evidence="3"/>
<dbReference type="InterPro" id="IPR018117">
    <property type="entry name" value="C5_DNA_meth_AS"/>
</dbReference>
<name>A0A6B4G2P4_CLOBO</name>
<dbReference type="RefSeq" id="WP_205609520.1">
    <property type="nucleotide sequence ID" value="NZ_NKSX01000002.1"/>
</dbReference>
<dbReference type="Proteomes" id="UP000478995">
    <property type="component" value="Unassembled WGS sequence"/>
</dbReference>
<keyword evidence="1 3" id="KW-0808">Transferase</keyword>
<proteinExistence type="inferred from homology"/>
<evidence type="ECO:0000256" key="1">
    <source>
        <dbReference type="PROSITE-ProRule" id="PRU01016"/>
    </source>
</evidence>
<protein>
    <recommendedName>
        <fullName evidence="3">Cytosine-specific methyltransferase</fullName>
        <ecNumber evidence="3">2.1.1.37</ecNumber>
    </recommendedName>
</protein>
<dbReference type="Gene3D" id="3.90.120.10">
    <property type="entry name" value="DNA Methylase, subunit A, domain 2"/>
    <property type="match status" value="1"/>
</dbReference>
<gene>
    <name evidence="4" type="ORF">FC794_08695</name>
</gene>
<dbReference type="GO" id="GO:0032259">
    <property type="term" value="P:methylation"/>
    <property type="evidence" value="ECO:0007669"/>
    <property type="project" value="UniProtKB-KW"/>
</dbReference>
<dbReference type="Gene3D" id="3.40.50.150">
    <property type="entry name" value="Vaccinia Virus protein VP39"/>
    <property type="match status" value="1"/>
</dbReference>
<dbReference type="PROSITE" id="PS00094">
    <property type="entry name" value="C5_MTASE_1"/>
    <property type="match status" value="1"/>
</dbReference>
<comment type="similarity">
    <text evidence="1 2">Belongs to the class I-like SAM-binding methyltransferase superfamily. C5-methyltransferase family.</text>
</comment>
<reference evidence="4 5" key="1">
    <citation type="submission" date="2019-04" db="EMBL/GenBank/DDBJ databases">
        <title>Genome sequencing of Clostridium botulinum Groups I-IV and Clostridium butyricum.</title>
        <authorList>
            <person name="Brunt J."/>
            <person name="Van Vliet A.H.M."/>
            <person name="Stringer S.C."/>
            <person name="Carter A.T."/>
            <person name="Peck M.W."/>
        </authorList>
    </citation>
    <scope>NUCLEOTIDE SEQUENCE [LARGE SCALE GENOMIC DNA]</scope>
    <source>
        <strain evidence="4 5">IFR 18/037</strain>
    </source>
</reference>
<dbReference type="Pfam" id="PF00145">
    <property type="entry name" value="DNA_methylase"/>
    <property type="match status" value="2"/>
</dbReference>
<dbReference type="GO" id="GO:0003677">
    <property type="term" value="F:DNA binding"/>
    <property type="evidence" value="ECO:0007669"/>
    <property type="project" value="TreeGrafter"/>
</dbReference>
<dbReference type="PRINTS" id="PR00105">
    <property type="entry name" value="C5METTRFRASE"/>
</dbReference>
<comment type="catalytic activity">
    <reaction evidence="3">
        <text>a 2'-deoxycytidine in DNA + S-adenosyl-L-methionine = a 5-methyl-2'-deoxycytidine in DNA + S-adenosyl-L-homocysteine + H(+)</text>
        <dbReference type="Rhea" id="RHEA:13681"/>
        <dbReference type="Rhea" id="RHEA-COMP:11369"/>
        <dbReference type="Rhea" id="RHEA-COMP:11370"/>
        <dbReference type="ChEBI" id="CHEBI:15378"/>
        <dbReference type="ChEBI" id="CHEBI:57856"/>
        <dbReference type="ChEBI" id="CHEBI:59789"/>
        <dbReference type="ChEBI" id="CHEBI:85452"/>
        <dbReference type="ChEBI" id="CHEBI:85454"/>
        <dbReference type="EC" id="2.1.1.37"/>
    </reaction>
</comment>
<dbReference type="PANTHER" id="PTHR10629">
    <property type="entry name" value="CYTOSINE-SPECIFIC METHYLTRANSFERASE"/>
    <property type="match status" value="1"/>
</dbReference>
<organism evidence="4 5">
    <name type="scientific">Clostridium botulinum</name>
    <dbReference type="NCBI Taxonomy" id="1491"/>
    <lineage>
        <taxon>Bacteria</taxon>
        <taxon>Bacillati</taxon>
        <taxon>Bacillota</taxon>
        <taxon>Clostridia</taxon>
        <taxon>Eubacteriales</taxon>
        <taxon>Clostridiaceae</taxon>
        <taxon>Clostridium</taxon>
    </lineage>
</organism>
<dbReference type="GO" id="GO:0003886">
    <property type="term" value="F:DNA (cytosine-5-)-methyltransferase activity"/>
    <property type="evidence" value="ECO:0007669"/>
    <property type="project" value="UniProtKB-EC"/>
</dbReference>
<dbReference type="NCBIfam" id="TIGR00675">
    <property type="entry name" value="dcm"/>
    <property type="match status" value="1"/>
</dbReference>
<keyword evidence="1" id="KW-0949">S-adenosyl-L-methionine</keyword>
<dbReference type="SUPFAM" id="SSF53335">
    <property type="entry name" value="S-adenosyl-L-methionine-dependent methyltransferases"/>
    <property type="match status" value="1"/>
</dbReference>